<protein>
    <submittedName>
        <fullName evidence="2">Hypothetical conserved protein</fullName>
    </submittedName>
</protein>
<dbReference type="EnsemblBacteria" id="AAT81770">
    <property type="protein sequence ID" value="AAT81770"/>
    <property type="gene ID" value="PPA0005"/>
</dbReference>
<evidence type="ECO:0000313" key="2">
    <source>
        <dbReference type="EMBL" id="AAT81770.1"/>
    </source>
</evidence>
<feature type="region of interest" description="Disordered" evidence="1">
    <location>
        <begin position="1"/>
        <end position="89"/>
    </location>
</feature>
<dbReference type="HOGENOM" id="CLU_087206_0_0_11"/>
<dbReference type="PANTHER" id="PTHR36456">
    <property type="entry name" value="UPF0232 PROTEIN SCO3875"/>
    <property type="match status" value="1"/>
</dbReference>
<dbReference type="AlphaFoldDB" id="Q6ABL1"/>
<evidence type="ECO:0000256" key="1">
    <source>
        <dbReference type="SAM" id="MobiDB-lite"/>
    </source>
</evidence>
<dbReference type="EMBL" id="AE017283">
    <property type="protein sequence ID" value="AAT81770.1"/>
    <property type="molecule type" value="Genomic_DNA"/>
</dbReference>
<dbReference type="InterPro" id="IPR007922">
    <property type="entry name" value="DciA-like"/>
</dbReference>
<gene>
    <name evidence="2" type="ordered locus">PPA0005</name>
</gene>
<dbReference type="PANTHER" id="PTHR36456:SF1">
    <property type="entry name" value="UPF0232 PROTEIN SCO3875"/>
    <property type="match status" value="1"/>
</dbReference>
<dbReference type="Pfam" id="PF05258">
    <property type="entry name" value="DciA"/>
    <property type="match status" value="1"/>
</dbReference>
<evidence type="ECO:0000313" key="3">
    <source>
        <dbReference type="Proteomes" id="UP000000603"/>
    </source>
</evidence>
<proteinExistence type="predicted"/>
<reference evidence="2 3" key="1">
    <citation type="journal article" date="2004" name="Science">
        <title>The complete genome sequence of Propionibacterium acnes, a commensal of human skin.</title>
        <authorList>
            <person name="Bruggemann H."/>
            <person name="Henne A."/>
            <person name="Hoster F."/>
            <person name="Liesegang H."/>
            <person name="Wiezer A."/>
            <person name="Strittmatter A."/>
            <person name="Hujer S."/>
            <person name="Durre P."/>
            <person name="Gottschalk G."/>
        </authorList>
    </citation>
    <scope>NUCLEOTIDE SEQUENCE [LARGE SCALE GENOMIC DNA]</scope>
    <source>
        <strain evidence="3">DSM 16379 / KPA171202</strain>
    </source>
</reference>
<dbReference type="KEGG" id="pac:PPA0005"/>
<name>Q6ABL1_CUTAK</name>
<dbReference type="eggNOG" id="COG5512">
    <property type="taxonomic scope" value="Bacteria"/>
</dbReference>
<feature type="compositionally biased region" description="Basic residues" evidence="1">
    <location>
        <begin position="64"/>
        <end position="73"/>
    </location>
</feature>
<feature type="region of interest" description="Disordered" evidence="1">
    <location>
        <begin position="179"/>
        <end position="202"/>
    </location>
</feature>
<sequence length="202" mass="22019">MRGITMTDGLDEGPTEEDRRLAADHDDEGVDVALAIARAARGEPAGTPRHDDDGEVLLPPPRRSAARKRRRRPSTPSWSGPKADGRDPMALGDAFTHLVQSKGWGRQVNLHLVLSRWPELVGPTNAEHSRPVKYQGTVLTVRTEATVWATSLRTIAPQLVAELNRRLGEGTVTRVVIEGPSAPSWKHGPRSVPGRGPRDTYG</sequence>
<organism evidence="2 3">
    <name type="scientific">Cutibacterium acnes (strain DSM 16379 / KPA171202)</name>
    <name type="common">Propionibacterium acnes</name>
    <dbReference type="NCBI Taxonomy" id="267747"/>
    <lineage>
        <taxon>Bacteria</taxon>
        <taxon>Bacillati</taxon>
        <taxon>Actinomycetota</taxon>
        <taxon>Actinomycetes</taxon>
        <taxon>Propionibacteriales</taxon>
        <taxon>Propionibacteriaceae</taxon>
        <taxon>Cutibacterium</taxon>
    </lineage>
</organism>
<dbReference type="Proteomes" id="UP000000603">
    <property type="component" value="Chromosome"/>
</dbReference>
<accession>Q6ABL1</accession>